<dbReference type="Gene3D" id="3.30.479.30">
    <property type="entry name" value="Band 7 domain"/>
    <property type="match status" value="1"/>
</dbReference>
<evidence type="ECO:0000259" key="3">
    <source>
        <dbReference type="SMART" id="SM00244"/>
    </source>
</evidence>
<organism evidence="4 5">
    <name type="scientific">Thiothrix unzii</name>
    <dbReference type="NCBI Taxonomy" id="111769"/>
    <lineage>
        <taxon>Bacteria</taxon>
        <taxon>Pseudomonadati</taxon>
        <taxon>Pseudomonadota</taxon>
        <taxon>Gammaproteobacteria</taxon>
        <taxon>Thiotrichales</taxon>
        <taxon>Thiotrichaceae</taxon>
        <taxon>Thiothrix</taxon>
    </lineage>
</organism>
<dbReference type="KEGG" id="tun:J9260_15130"/>
<proteinExistence type="inferred from homology"/>
<dbReference type="GO" id="GO:0005886">
    <property type="term" value="C:plasma membrane"/>
    <property type="evidence" value="ECO:0007669"/>
    <property type="project" value="InterPro"/>
</dbReference>
<name>A0A975F7V5_9GAMM</name>
<dbReference type="InterPro" id="IPR001972">
    <property type="entry name" value="Stomatin_HflK_fam"/>
</dbReference>
<dbReference type="Gene3D" id="6.10.250.2090">
    <property type="match status" value="1"/>
</dbReference>
<evidence type="ECO:0000256" key="2">
    <source>
        <dbReference type="ARBA" id="ARBA00008164"/>
    </source>
</evidence>
<dbReference type="EMBL" id="CP072793">
    <property type="protein sequence ID" value="QTR53020.1"/>
    <property type="molecule type" value="Genomic_DNA"/>
</dbReference>
<dbReference type="PANTHER" id="PTHR10264">
    <property type="entry name" value="BAND 7 PROTEIN-RELATED"/>
    <property type="match status" value="1"/>
</dbReference>
<dbReference type="InterPro" id="IPR036013">
    <property type="entry name" value="Band_7/SPFH_dom_sf"/>
</dbReference>
<sequence length="451" mass="50244">MPDGSTCFGTDYPTATTSTRAALTVGLVDAKPQRLRLTRISHPTQTVKPARVWGNATQFLKDNAMLFKTKIIVPETHRGLLFKDEQFVQVLPAGVHTLHGWKNQYRVQQFAVTGSAQTFVPEDVVSLADLHPDKFAAHLQRWETGEQEVGLLYQDNVLKDIKPPAQRGACWQGQRSIEVRKIDISTDFKLPKALASQLLAAKDPILRAAAFNAMAIAIIPEGHSGFLEVDGEQHEMLTAGTHVWWKFNHTIEATQLDCRLQNMEVNGQEILTKDRVGLRINLSAMWQIVDPQQVKTALADHKDYLYRELQLALRAVVSTQTLDELLADKNLLNQSIQQTVVEKAAAYGIDLKTVGARDIVLPGDMKAILAQVVEAEKKAEANLIRRREETQETRSMHNTAKVMEGNPVLLRLKELEILEKITGRISTLNVYGGLDGVMNDLVKLTDKGKAA</sequence>
<dbReference type="InterPro" id="IPR043202">
    <property type="entry name" value="Band-7_stomatin-like"/>
</dbReference>
<keyword evidence="5" id="KW-1185">Reference proteome</keyword>
<dbReference type="SUPFAM" id="SSF117892">
    <property type="entry name" value="Band 7/SPFH domain"/>
    <property type="match status" value="1"/>
</dbReference>
<accession>A0A975F7V5</accession>
<dbReference type="AlphaFoldDB" id="A0A975F7V5"/>
<dbReference type="PANTHER" id="PTHR10264:SF83">
    <property type="entry name" value="BLL5629 PROTEIN"/>
    <property type="match status" value="1"/>
</dbReference>
<dbReference type="Pfam" id="PF01145">
    <property type="entry name" value="Band_7"/>
    <property type="match status" value="1"/>
</dbReference>
<dbReference type="CDD" id="cd13438">
    <property type="entry name" value="SPFH_eoslipins_u2"/>
    <property type="match status" value="1"/>
</dbReference>
<evidence type="ECO:0000256" key="1">
    <source>
        <dbReference type="ARBA" id="ARBA00004167"/>
    </source>
</evidence>
<feature type="domain" description="Band 7" evidence="3">
    <location>
        <begin position="214"/>
        <end position="373"/>
    </location>
</feature>
<dbReference type="PRINTS" id="PR00721">
    <property type="entry name" value="STOMATIN"/>
</dbReference>
<dbReference type="Proteomes" id="UP000672009">
    <property type="component" value="Chromosome"/>
</dbReference>
<dbReference type="InterPro" id="IPR001107">
    <property type="entry name" value="Band_7"/>
</dbReference>
<evidence type="ECO:0000313" key="4">
    <source>
        <dbReference type="EMBL" id="QTR53020.1"/>
    </source>
</evidence>
<comment type="subcellular location">
    <subcellularLocation>
        <location evidence="1">Membrane</location>
        <topology evidence="1">Single-pass membrane protein</topology>
    </subcellularLocation>
</comment>
<protein>
    <submittedName>
        <fullName evidence="4">Slipin family protein</fullName>
    </submittedName>
</protein>
<reference evidence="4" key="1">
    <citation type="submission" date="2021-04" db="EMBL/GenBank/DDBJ databases">
        <title>Genomics, taxonomy and metabolism of representatives of sulfur bacteria of the genus Thiothrix: Thiothrix fructosivorans QT, Thiothrix unzii A1T and three new species, Thiothrix subterranea sp. nov., Thiothrix litoralis sp. nov. and 'Candidatus Thiothrix anitrata' sp. nov.</title>
        <authorList>
            <person name="Ravin N.V."/>
            <person name="Smolyakov D."/>
            <person name="Rudenko T.S."/>
            <person name="Mardanov A.V."/>
            <person name="Beletsky A.V."/>
            <person name="Markov N.D."/>
            <person name="Fomenkov A.I."/>
            <person name="Roberts R.J."/>
            <person name="Karnachuk O.V."/>
            <person name="Novikov A."/>
            <person name="Grabovich M.Y."/>
        </authorList>
    </citation>
    <scope>NUCLEOTIDE SEQUENCE</scope>
    <source>
        <strain evidence="4">A1</strain>
    </source>
</reference>
<gene>
    <name evidence="4" type="ORF">J9260_15130</name>
</gene>
<dbReference type="RefSeq" id="WP_210218547.1">
    <property type="nucleotide sequence ID" value="NZ_CP072793.1"/>
</dbReference>
<dbReference type="SMART" id="SM00244">
    <property type="entry name" value="PHB"/>
    <property type="match status" value="1"/>
</dbReference>
<comment type="similarity">
    <text evidence="2">Belongs to the band 7/mec-2 family.</text>
</comment>
<evidence type="ECO:0000313" key="5">
    <source>
        <dbReference type="Proteomes" id="UP000672009"/>
    </source>
</evidence>